<organism evidence="1">
    <name type="scientific">Singulisphaera sp. Ch08</name>
    <dbReference type="NCBI Taxonomy" id="3120278"/>
    <lineage>
        <taxon>Bacteria</taxon>
        <taxon>Pseudomonadati</taxon>
        <taxon>Planctomycetota</taxon>
        <taxon>Planctomycetia</taxon>
        <taxon>Isosphaerales</taxon>
        <taxon>Isosphaeraceae</taxon>
        <taxon>Singulisphaera</taxon>
    </lineage>
</organism>
<dbReference type="EMBL" id="CP155447">
    <property type="protein sequence ID" value="XBH01530.1"/>
    <property type="molecule type" value="Genomic_DNA"/>
</dbReference>
<dbReference type="Gene3D" id="2.60.40.10">
    <property type="entry name" value="Immunoglobulins"/>
    <property type="match status" value="1"/>
</dbReference>
<proteinExistence type="predicted"/>
<protein>
    <submittedName>
        <fullName evidence="1">Uncharacterized protein</fullName>
    </submittedName>
</protein>
<sequence length="1487" mass="157975">MRLADGLSGLNQPLRFRNVGRTCERLGKRLRYFSAEVSQLETRTLLSNTGLGPETRINSTVAGIQQFSLQSNESVAVDVHGNIIAAWTSPNANGSGSKIVARRVDSEGNPLGAEFVVNTTTTGLSLNPVVAASDGDKFVVAWEARGNSRDQSGWGVYARVYSTNGTALTDEILVNTSAVGNQRNPSVDWLSSDSFVVSWSGAGQGMQQTAFSRIFQGSGAPLTGEIRLSSFPKGGQRDVAVVALAGGDFQAVWRGQGAGDSNGLFSRQFDDHGHPLGPEFRVNTARRAREEQPALAVVDNQVIISWQSINNRLDRLGAGVIARRFDLNGSPLGPEFRINQTTVGSQFNPSIAPLVDGGFVAAWEGSGGGDNHGVFVREFNADGTPRSAEQRANTTVAGIQAHPTVQAAGTGYVLAWDGMIGAGGNGVDSAADTRGIALRGTQEPQWAMPESSVATRDEVMTFTIPGIGVVQQVSPKTITFTNTTDRTIYPILESANNNAVPNNSNGHLGLGLYDPYDAVNLEYRGYIGYSENGQYYLGLKSGQTVTVPVPLVFWDAGRILIASDGSNLIPQVDNVVPTASNPNSPNPFHYHNFQNFIINDAVLQDLVSKDGVPQSVADSLKPLLNQTFVDIDKFKNAARTAIGPAGYGMYEVPILNRASAVIPTKRFRDDLADGVHAVLWYRAQGVGGLAEGPAGSAPAQLGEMTFRSKIFADPRYLTHKDIDPKGNSGEVHDLVNYDVSYVDSMTLPVAMQANHVPLDPSGKLTTATAPFGWVGADKSISQLQGPLGVFTSPNPDRNTNANGLGNYFGGQGYPKYYIPSATEALTGIKVPAGQNLALESPVTDGRSSWDQNRFILTSSGSDPIVYAQPGAISSQGNKIYFAQSYLQDLTIVKQAVDANKPVLVDASLNNFKPGARVTIVDLTPDDQKRLTVTVDQSDVNPGGTPGGVYNFVRPVEDYVMTKLSNLWFSWADHYYNQYKDVTPESSYSGKIDASSNELVFTSPVAASHLVVGMPVSGPGMPADYLATIIGLVYADAAETQVTSIKLSKLSDPGGSGSNYIVSPVRQIRPQNTGGFPIVPYALSFTNPTDPDYDLRFARSIYVVMDSMNTIRVSAPTSPAIIDLMANVIGGNIGFIPHIGVSTDPSKPANYSGVLLVADVIRDSLKSVLRGVDDFQTDTEDLGRWYPDPSLTGDVTGQKINGTNADFNVYNLNPFVWFVHKKLGLSGYGFSLDDDAADVGADGASELRVVIGSLDNLSQDQFYKAEWTHGAPYGPVKSNTGSISVVKGGQYDGKSQLTGLDLTPLPVVLQVLGTGSSGESGAFVSGPGIQPGTKVLFANIGGNGVILDKVATNPTNPSGPYFFSGTPPKVATSASATPAGTNSWNLSVLGADGFYGEPSLNYTWSLLSGPSGANATFATNGSNAAKNTEVKLTNMPGKYVLQVTIAEQNDVGGFFTTSGVAVVVPNAPLARVAARRVETTPRSRTRRR</sequence>
<evidence type="ECO:0000313" key="1">
    <source>
        <dbReference type="EMBL" id="XBH01530.1"/>
    </source>
</evidence>
<gene>
    <name evidence="1" type="ORF">V5E97_24640</name>
</gene>
<name>A0AAU7C8S9_9BACT</name>
<accession>A0AAU7C8S9</accession>
<reference evidence="1" key="1">
    <citation type="submission" date="2024-05" db="EMBL/GenBank/DDBJ databases">
        <title>Planctomycetes of the genus Singulisphaera possess chitinolytic capabilities.</title>
        <authorList>
            <person name="Ivanova A."/>
        </authorList>
    </citation>
    <scope>NUCLEOTIDE SEQUENCE</scope>
    <source>
        <strain evidence="1">Ch08T</strain>
    </source>
</reference>
<dbReference type="InterPro" id="IPR013783">
    <property type="entry name" value="Ig-like_fold"/>
</dbReference>
<dbReference type="RefSeq" id="WP_406694269.1">
    <property type="nucleotide sequence ID" value="NZ_CP155447.1"/>
</dbReference>